<proteinExistence type="inferred from homology"/>
<feature type="compositionally biased region" description="Acidic residues" evidence="8">
    <location>
        <begin position="476"/>
        <end position="488"/>
    </location>
</feature>
<evidence type="ECO:0000256" key="8">
    <source>
        <dbReference type="SAM" id="MobiDB-lite"/>
    </source>
</evidence>
<evidence type="ECO:0000256" key="9">
    <source>
        <dbReference type="SAM" id="Phobius"/>
    </source>
</evidence>
<dbReference type="Proteomes" id="UP000218807">
    <property type="component" value="Unassembled WGS sequence"/>
</dbReference>
<keyword evidence="11" id="KW-1185">Reference proteome</keyword>
<feature type="transmembrane region" description="Helical" evidence="9">
    <location>
        <begin position="314"/>
        <end position="333"/>
    </location>
</feature>
<keyword evidence="6 9" id="KW-1133">Transmembrane helix</keyword>
<dbReference type="EMBL" id="NXDM01000022">
    <property type="protein sequence ID" value="PCK79180.1"/>
    <property type="molecule type" value="Genomic_DNA"/>
</dbReference>
<dbReference type="AlphaFoldDB" id="A0A2A5KQ51"/>
<evidence type="ECO:0000313" key="10">
    <source>
        <dbReference type="EMBL" id="PCK79180.1"/>
    </source>
</evidence>
<feature type="transmembrane region" description="Helical" evidence="9">
    <location>
        <begin position="249"/>
        <end position="271"/>
    </location>
</feature>
<dbReference type="GO" id="GO:0005886">
    <property type="term" value="C:plasma membrane"/>
    <property type="evidence" value="ECO:0007669"/>
    <property type="project" value="UniProtKB-SubCell"/>
</dbReference>
<evidence type="ECO:0000256" key="4">
    <source>
        <dbReference type="ARBA" id="ARBA00022475"/>
    </source>
</evidence>
<comment type="caution">
    <text evidence="10">The sequence shown here is derived from an EMBL/GenBank/DDBJ whole genome shotgun (WGS) entry which is preliminary data.</text>
</comment>
<feature type="transmembrane region" description="Helical" evidence="9">
    <location>
        <begin position="191"/>
        <end position="214"/>
    </location>
</feature>
<feature type="transmembrane region" description="Helical" evidence="9">
    <location>
        <begin position="86"/>
        <end position="110"/>
    </location>
</feature>
<evidence type="ECO:0000256" key="2">
    <source>
        <dbReference type="ARBA" id="ARBA00009773"/>
    </source>
</evidence>
<comment type="similarity">
    <text evidence="2">Belongs to the autoinducer-2 exporter (AI-2E) (TC 2.A.86) family.</text>
</comment>
<feature type="region of interest" description="Disordered" evidence="8">
    <location>
        <begin position="476"/>
        <end position="518"/>
    </location>
</feature>
<evidence type="ECO:0000256" key="7">
    <source>
        <dbReference type="ARBA" id="ARBA00023136"/>
    </source>
</evidence>
<feature type="transmembrane region" description="Helical" evidence="9">
    <location>
        <begin position="345"/>
        <end position="378"/>
    </location>
</feature>
<keyword evidence="3" id="KW-0813">Transport</keyword>
<evidence type="ECO:0000256" key="3">
    <source>
        <dbReference type="ARBA" id="ARBA00022448"/>
    </source>
</evidence>
<dbReference type="PANTHER" id="PTHR21716:SF53">
    <property type="entry name" value="PERMEASE PERM-RELATED"/>
    <property type="match status" value="1"/>
</dbReference>
<dbReference type="PANTHER" id="PTHR21716">
    <property type="entry name" value="TRANSMEMBRANE PROTEIN"/>
    <property type="match status" value="1"/>
</dbReference>
<dbReference type="GO" id="GO:0055085">
    <property type="term" value="P:transmembrane transport"/>
    <property type="evidence" value="ECO:0007669"/>
    <property type="project" value="TreeGrafter"/>
</dbReference>
<name>A0A2A5KQ51_9HYPH</name>
<organism evidence="10 11">
    <name type="scientific">Rhizobium sophoriradicis</name>
    <dbReference type="NCBI Taxonomy" id="1535245"/>
    <lineage>
        <taxon>Bacteria</taxon>
        <taxon>Pseudomonadati</taxon>
        <taxon>Pseudomonadota</taxon>
        <taxon>Alphaproteobacteria</taxon>
        <taxon>Hyphomicrobiales</taxon>
        <taxon>Rhizobiaceae</taxon>
        <taxon>Rhizobium/Agrobacterium group</taxon>
        <taxon>Rhizobium</taxon>
    </lineage>
</organism>
<comment type="subcellular location">
    <subcellularLocation>
        <location evidence="1">Cell membrane</location>
        <topology evidence="1">Multi-pass membrane protein</topology>
    </subcellularLocation>
</comment>
<keyword evidence="4" id="KW-1003">Cell membrane</keyword>
<keyword evidence="5 9" id="KW-0812">Transmembrane</keyword>
<reference evidence="10 11" key="1">
    <citation type="submission" date="2017-09" db="EMBL/GenBank/DDBJ databases">
        <title>Comparative genomics of rhizobia isolated from Phaseolus vulgaris in China.</title>
        <authorList>
            <person name="Tong W."/>
        </authorList>
    </citation>
    <scope>NUCLEOTIDE SEQUENCE [LARGE SCALE GENOMIC DNA]</scope>
    <source>
        <strain evidence="10 11">L101</strain>
    </source>
</reference>
<evidence type="ECO:0000256" key="1">
    <source>
        <dbReference type="ARBA" id="ARBA00004651"/>
    </source>
</evidence>
<evidence type="ECO:0000313" key="11">
    <source>
        <dbReference type="Proteomes" id="UP000218807"/>
    </source>
</evidence>
<dbReference type="Pfam" id="PF01594">
    <property type="entry name" value="AI-2E_transport"/>
    <property type="match status" value="1"/>
</dbReference>
<keyword evidence="7 9" id="KW-0472">Membrane</keyword>
<accession>A0A2A5KQ51</accession>
<feature type="transmembrane region" description="Helical" evidence="9">
    <location>
        <begin position="277"/>
        <end position="307"/>
    </location>
</feature>
<dbReference type="InterPro" id="IPR002549">
    <property type="entry name" value="AI-2E-like"/>
</dbReference>
<gene>
    <name evidence="10" type="ORF">CPT34_21220</name>
</gene>
<protein>
    <submittedName>
        <fullName evidence="10">ABC transporter permease</fullName>
    </submittedName>
</protein>
<sequence>MHRCLRVTPKITEAELENDLGPRRVYSTSPSSPSRMPAFASVLAVIAILYFGKEVLLPLAIAVLLTFALAPISSRLRKLGLPRIPAVIITVVLAFLVLVLFGLVVAGHIAEVAQNLPAYQGNIIAKIRSLQESGTDSGIVRRLTSVVESVGRELSNAEERPVAPGNASRPREPVLVEIFAPSRPIETLTSLIGPLLGPIASLGLIIVVVIFMLLEREELRDRFIRLVGYGDLHRTTEAIQEAGSRVARYLLMQLVVNCAYGVPLALGLWAVGIPNPALWGMLAIVLRFVPYIGPVIATVLPLFLAFAVDPGWSLVLWVAAIFVVLELTSNNVIEPWLYGSRTGLSPLAIIVAAIFWAWLWGPVGLVLSTPLTVCLAVLGRYVPQFEFLEVVFGSDPVLDPKERLYQRLLAGDPDEATDYAEEFLEEDYLEDYYGKVAIPALLLAEKDRRRGVLTAEQMEQVFGTAITLVSNLAEIAQEEEQEEEEEEEQKEKESSAGRPSTLPKEGNENESELPDGRGKTVFCIGGRGPLDDASAAMLAQVLQVQGAEVVAARHSDIPNRRAMSLVPKQSNAIVVCFLNEDSARHASILIRRFKRIYPAIRVGAVLWVENQEERQPPTPREADFVATTLTSAACEALADAPASLVTPARKIRTRRSSKKTGMTAAQSGI</sequence>
<evidence type="ECO:0000256" key="6">
    <source>
        <dbReference type="ARBA" id="ARBA00022989"/>
    </source>
</evidence>
<evidence type="ECO:0000256" key="5">
    <source>
        <dbReference type="ARBA" id="ARBA00022692"/>
    </source>
</evidence>